<dbReference type="AlphaFoldDB" id="A0AAD8LXS7"/>
<gene>
    <name evidence="4" type="ORF">POM88_053292</name>
</gene>
<organism evidence="4 5">
    <name type="scientific">Heracleum sosnowskyi</name>
    <dbReference type="NCBI Taxonomy" id="360622"/>
    <lineage>
        <taxon>Eukaryota</taxon>
        <taxon>Viridiplantae</taxon>
        <taxon>Streptophyta</taxon>
        <taxon>Embryophyta</taxon>
        <taxon>Tracheophyta</taxon>
        <taxon>Spermatophyta</taxon>
        <taxon>Magnoliopsida</taxon>
        <taxon>eudicotyledons</taxon>
        <taxon>Gunneridae</taxon>
        <taxon>Pentapetalae</taxon>
        <taxon>asterids</taxon>
        <taxon>campanulids</taxon>
        <taxon>Apiales</taxon>
        <taxon>Apiaceae</taxon>
        <taxon>Apioideae</taxon>
        <taxon>apioid superclade</taxon>
        <taxon>Tordylieae</taxon>
        <taxon>Tordyliinae</taxon>
        <taxon>Heracleum</taxon>
    </lineage>
</organism>
<keyword evidence="5" id="KW-1185">Reference proteome</keyword>
<sequence length="107" mass="11981">MVSWTPQVKVLRHPSIACFLSHCGWNSTSEGVSNGVPFLCWPYFADQFLNQTYICDVWKVGLRCDKDETGIVSKGTAHGHVVPGQDAPQQYTEERLSLPLVLLPYTI</sequence>
<dbReference type="Pfam" id="PF00201">
    <property type="entry name" value="UDPGT"/>
    <property type="match status" value="1"/>
</dbReference>
<evidence type="ECO:0000256" key="1">
    <source>
        <dbReference type="ARBA" id="ARBA00004721"/>
    </source>
</evidence>
<evidence type="ECO:0008006" key="6">
    <source>
        <dbReference type="Google" id="ProtNLM"/>
    </source>
</evidence>
<dbReference type="InterPro" id="IPR002213">
    <property type="entry name" value="UDP_glucos_trans"/>
</dbReference>
<dbReference type="PANTHER" id="PTHR48045:SF21">
    <property type="entry name" value="UDP-GLYCOSYLTRANSFERASE 83A1"/>
    <property type="match status" value="1"/>
</dbReference>
<dbReference type="SUPFAM" id="SSF53756">
    <property type="entry name" value="UDP-Glycosyltransferase/glycogen phosphorylase"/>
    <property type="match status" value="1"/>
</dbReference>
<dbReference type="Proteomes" id="UP001237642">
    <property type="component" value="Unassembled WGS sequence"/>
</dbReference>
<keyword evidence="2" id="KW-0808">Transferase</keyword>
<dbReference type="EMBL" id="JAUIZM010000017">
    <property type="protein sequence ID" value="KAK1352353.1"/>
    <property type="molecule type" value="Genomic_DNA"/>
</dbReference>
<evidence type="ECO:0000313" key="5">
    <source>
        <dbReference type="Proteomes" id="UP001237642"/>
    </source>
</evidence>
<name>A0AAD8LXS7_9APIA</name>
<evidence type="ECO:0000256" key="3">
    <source>
        <dbReference type="ARBA" id="ARBA00023229"/>
    </source>
</evidence>
<dbReference type="GO" id="GO:0008299">
    <property type="term" value="P:isoprenoid biosynthetic process"/>
    <property type="evidence" value="ECO:0007669"/>
    <property type="project" value="UniProtKB-KW"/>
</dbReference>
<comment type="caution">
    <text evidence="4">The sequence shown here is derived from an EMBL/GenBank/DDBJ whole genome shotgun (WGS) entry which is preliminary data.</text>
</comment>
<accession>A0AAD8LXS7</accession>
<evidence type="ECO:0000256" key="2">
    <source>
        <dbReference type="ARBA" id="ARBA00022679"/>
    </source>
</evidence>
<reference evidence="4" key="1">
    <citation type="submission" date="2023-02" db="EMBL/GenBank/DDBJ databases">
        <title>Genome of toxic invasive species Heracleum sosnowskyi carries increased number of genes despite the absence of recent whole-genome duplications.</title>
        <authorList>
            <person name="Schelkunov M."/>
            <person name="Shtratnikova V."/>
            <person name="Makarenko M."/>
            <person name="Klepikova A."/>
            <person name="Omelchenko D."/>
            <person name="Novikova G."/>
            <person name="Obukhova E."/>
            <person name="Bogdanov V."/>
            <person name="Penin A."/>
            <person name="Logacheva M."/>
        </authorList>
    </citation>
    <scope>NUCLEOTIDE SEQUENCE</scope>
    <source>
        <strain evidence="4">Hsosn_3</strain>
        <tissue evidence="4">Leaf</tissue>
    </source>
</reference>
<protein>
    <recommendedName>
        <fullName evidence="6">UDP-glycosyltransferase</fullName>
    </recommendedName>
</protein>
<keyword evidence="3" id="KW-0414">Isoprene biosynthesis</keyword>
<dbReference type="Gene3D" id="3.40.50.2000">
    <property type="entry name" value="Glycogen Phosphorylase B"/>
    <property type="match status" value="1"/>
</dbReference>
<proteinExistence type="predicted"/>
<comment type="pathway">
    <text evidence="1">Secondary metabolite biosynthesis; terpenoid biosynthesis.</text>
</comment>
<dbReference type="PANTHER" id="PTHR48045">
    <property type="entry name" value="UDP-GLYCOSYLTRANSFERASE 72B1"/>
    <property type="match status" value="1"/>
</dbReference>
<reference evidence="4" key="2">
    <citation type="submission" date="2023-05" db="EMBL/GenBank/DDBJ databases">
        <authorList>
            <person name="Schelkunov M.I."/>
        </authorList>
    </citation>
    <scope>NUCLEOTIDE SEQUENCE</scope>
    <source>
        <strain evidence="4">Hsosn_3</strain>
        <tissue evidence="4">Leaf</tissue>
    </source>
</reference>
<dbReference type="GO" id="GO:0008194">
    <property type="term" value="F:UDP-glycosyltransferase activity"/>
    <property type="evidence" value="ECO:0007669"/>
    <property type="project" value="InterPro"/>
</dbReference>
<evidence type="ECO:0000313" key="4">
    <source>
        <dbReference type="EMBL" id="KAK1352353.1"/>
    </source>
</evidence>